<feature type="domain" description="HSF-type DNA-binding" evidence="7">
    <location>
        <begin position="87"/>
        <end position="557"/>
    </location>
</feature>
<comment type="similarity">
    <text evidence="2 5">Belongs to the HSF family.</text>
</comment>
<comment type="subcellular location">
    <subcellularLocation>
        <location evidence="1">Nucleus</location>
    </subcellularLocation>
</comment>
<feature type="compositionally biased region" description="Basic and acidic residues" evidence="6">
    <location>
        <begin position="46"/>
        <end position="55"/>
    </location>
</feature>
<evidence type="ECO:0000256" key="5">
    <source>
        <dbReference type="RuleBase" id="RU004020"/>
    </source>
</evidence>
<feature type="region of interest" description="Disordered" evidence="6">
    <location>
        <begin position="189"/>
        <end position="326"/>
    </location>
</feature>
<evidence type="ECO:0000256" key="2">
    <source>
        <dbReference type="ARBA" id="ARBA00006403"/>
    </source>
</evidence>
<dbReference type="EMBL" id="KB468113">
    <property type="protein sequence ID" value="PCH41420.1"/>
    <property type="molecule type" value="Genomic_DNA"/>
</dbReference>
<dbReference type="PANTHER" id="PTHR10015:SF427">
    <property type="entry name" value="HEAT SHOCK FACTOR PROTEIN"/>
    <property type="match status" value="1"/>
</dbReference>
<feature type="compositionally biased region" description="Polar residues" evidence="6">
    <location>
        <begin position="301"/>
        <end position="317"/>
    </location>
</feature>
<dbReference type="GO" id="GO:0043565">
    <property type="term" value="F:sequence-specific DNA binding"/>
    <property type="evidence" value="ECO:0007669"/>
    <property type="project" value="InterPro"/>
</dbReference>
<feature type="region of interest" description="Disordered" evidence="6">
    <location>
        <begin position="342"/>
        <end position="516"/>
    </location>
</feature>
<keyword evidence="4" id="KW-0539">Nucleus</keyword>
<keyword evidence="9" id="KW-1185">Reference proteome</keyword>
<dbReference type="InterPro" id="IPR036388">
    <property type="entry name" value="WH-like_DNA-bd_sf"/>
</dbReference>
<dbReference type="OMA" id="ENQHMIR"/>
<feature type="compositionally biased region" description="Polar residues" evidence="6">
    <location>
        <begin position="405"/>
        <end position="417"/>
    </location>
</feature>
<reference evidence="8 9" key="1">
    <citation type="journal article" date="2012" name="Science">
        <title>The Paleozoic origin of enzymatic lignin decomposition reconstructed from 31 fungal genomes.</title>
        <authorList>
            <person name="Floudas D."/>
            <person name="Binder M."/>
            <person name="Riley R."/>
            <person name="Barry K."/>
            <person name="Blanchette R.A."/>
            <person name="Henrissat B."/>
            <person name="Martinez A.T."/>
            <person name="Otillar R."/>
            <person name="Spatafora J.W."/>
            <person name="Yadav J.S."/>
            <person name="Aerts A."/>
            <person name="Benoit I."/>
            <person name="Boyd A."/>
            <person name="Carlson A."/>
            <person name="Copeland A."/>
            <person name="Coutinho P.M."/>
            <person name="de Vries R.P."/>
            <person name="Ferreira P."/>
            <person name="Findley K."/>
            <person name="Foster B."/>
            <person name="Gaskell J."/>
            <person name="Glotzer D."/>
            <person name="Gorecki P."/>
            <person name="Heitman J."/>
            <person name="Hesse C."/>
            <person name="Hori C."/>
            <person name="Igarashi K."/>
            <person name="Jurgens J.A."/>
            <person name="Kallen N."/>
            <person name="Kersten P."/>
            <person name="Kohler A."/>
            <person name="Kuees U."/>
            <person name="Kumar T.K.A."/>
            <person name="Kuo A."/>
            <person name="LaButti K."/>
            <person name="Larrondo L.F."/>
            <person name="Lindquist E."/>
            <person name="Ling A."/>
            <person name="Lombard V."/>
            <person name="Lucas S."/>
            <person name="Lundell T."/>
            <person name="Martin R."/>
            <person name="McLaughlin D.J."/>
            <person name="Morgenstern I."/>
            <person name="Morin E."/>
            <person name="Murat C."/>
            <person name="Nagy L.G."/>
            <person name="Nolan M."/>
            <person name="Ohm R.A."/>
            <person name="Patyshakuliyeva A."/>
            <person name="Rokas A."/>
            <person name="Ruiz-Duenas F.J."/>
            <person name="Sabat G."/>
            <person name="Salamov A."/>
            <person name="Samejima M."/>
            <person name="Schmutz J."/>
            <person name="Slot J.C."/>
            <person name="St John F."/>
            <person name="Stenlid J."/>
            <person name="Sun H."/>
            <person name="Sun S."/>
            <person name="Syed K."/>
            <person name="Tsang A."/>
            <person name="Wiebenga A."/>
            <person name="Young D."/>
            <person name="Pisabarro A."/>
            <person name="Eastwood D.C."/>
            <person name="Martin F."/>
            <person name="Cullen D."/>
            <person name="Grigoriev I.V."/>
            <person name="Hibbett D.S."/>
        </authorList>
    </citation>
    <scope>NUCLEOTIDE SEQUENCE [LARGE SCALE GENOMIC DNA]</scope>
    <source>
        <strain evidence="8 9">MD-104</strain>
    </source>
</reference>
<gene>
    <name evidence="8" type="ORF">WOLCODRAFT_100521</name>
</gene>
<dbReference type="GO" id="GO:0005634">
    <property type="term" value="C:nucleus"/>
    <property type="evidence" value="ECO:0007669"/>
    <property type="project" value="UniProtKB-SubCell"/>
</dbReference>
<feature type="region of interest" description="Disordered" evidence="6">
    <location>
        <begin position="1"/>
        <end position="86"/>
    </location>
</feature>
<feature type="compositionally biased region" description="Low complexity" evidence="6">
    <location>
        <begin position="342"/>
        <end position="373"/>
    </location>
</feature>
<name>A0A2H3JGV3_WOLCO</name>
<feature type="compositionally biased region" description="Polar residues" evidence="6">
    <location>
        <begin position="279"/>
        <end position="288"/>
    </location>
</feature>
<evidence type="ECO:0000256" key="4">
    <source>
        <dbReference type="ARBA" id="ARBA00023242"/>
    </source>
</evidence>
<dbReference type="SMART" id="SM00415">
    <property type="entry name" value="HSF"/>
    <property type="match status" value="1"/>
</dbReference>
<dbReference type="SUPFAM" id="SSF46785">
    <property type="entry name" value="Winged helix' DNA-binding domain"/>
    <property type="match status" value="1"/>
</dbReference>
<keyword evidence="3" id="KW-0238">DNA-binding</keyword>
<evidence type="ECO:0000256" key="1">
    <source>
        <dbReference type="ARBA" id="ARBA00004123"/>
    </source>
</evidence>
<feature type="region of interest" description="Disordered" evidence="6">
    <location>
        <begin position="544"/>
        <end position="600"/>
    </location>
</feature>
<dbReference type="InterPro" id="IPR000232">
    <property type="entry name" value="HSF_DNA-bd"/>
</dbReference>
<dbReference type="PANTHER" id="PTHR10015">
    <property type="entry name" value="HEAT SHOCK TRANSCRIPTION FACTOR"/>
    <property type="match status" value="1"/>
</dbReference>
<dbReference type="InterPro" id="IPR036390">
    <property type="entry name" value="WH_DNA-bd_sf"/>
</dbReference>
<dbReference type="STRING" id="742152.A0A2H3JGV3"/>
<evidence type="ECO:0000259" key="7">
    <source>
        <dbReference type="SMART" id="SM00415"/>
    </source>
</evidence>
<dbReference type="Proteomes" id="UP000218811">
    <property type="component" value="Unassembled WGS sequence"/>
</dbReference>
<feature type="compositionally biased region" description="Polar residues" evidence="6">
    <location>
        <begin position="436"/>
        <end position="447"/>
    </location>
</feature>
<feature type="compositionally biased region" description="Low complexity" evidence="6">
    <location>
        <begin position="451"/>
        <end position="461"/>
    </location>
</feature>
<feature type="compositionally biased region" description="Low complexity" evidence="6">
    <location>
        <begin position="549"/>
        <end position="563"/>
    </location>
</feature>
<organism evidence="8 9">
    <name type="scientific">Wolfiporia cocos (strain MD-104)</name>
    <name type="common">Brown rot fungus</name>
    <dbReference type="NCBI Taxonomy" id="742152"/>
    <lineage>
        <taxon>Eukaryota</taxon>
        <taxon>Fungi</taxon>
        <taxon>Dikarya</taxon>
        <taxon>Basidiomycota</taxon>
        <taxon>Agaricomycotina</taxon>
        <taxon>Agaricomycetes</taxon>
        <taxon>Polyporales</taxon>
        <taxon>Phaeolaceae</taxon>
        <taxon>Wolfiporia</taxon>
    </lineage>
</organism>
<evidence type="ECO:0000313" key="8">
    <source>
        <dbReference type="EMBL" id="PCH41420.1"/>
    </source>
</evidence>
<feature type="compositionally biased region" description="Polar residues" evidence="6">
    <location>
        <begin position="379"/>
        <end position="390"/>
    </location>
</feature>
<proteinExistence type="inferred from homology"/>
<dbReference type="Gene3D" id="1.10.10.10">
    <property type="entry name" value="Winged helix-like DNA-binding domain superfamily/Winged helix DNA-binding domain"/>
    <property type="match status" value="1"/>
</dbReference>
<dbReference type="PRINTS" id="PR00056">
    <property type="entry name" value="HSFDOMAIN"/>
</dbReference>
<protein>
    <recommendedName>
        <fullName evidence="7">HSF-type DNA-binding domain-containing protein</fullName>
    </recommendedName>
</protein>
<dbReference type="Pfam" id="PF00447">
    <property type="entry name" value="HSF_DNA-bind"/>
    <property type="match status" value="1"/>
</dbReference>
<dbReference type="GO" id="GO:0003700">
    <property type="term" value="F:DNA-binding transcription factor activity"/>
    <property type="evidence" value="ECO:0007669"/>
    <property type="project" value="InterPro"/>
</dbReference>
<evidence type="ECO:0000256" key="6">
    <source>
        <dbReference type="SAM" id="MobiDB-lite"/>
    </source>
</evidence>
<sequence length="667" mass="72392">MADLYPQTYSSRAAYHHRQDSPQYAMGTTSGSLVYPPLLTSQPAVQDDHQSHSPSDEQSPSRDSQSPKHDTPPAQKPEGAPQQAAKPQATFLTKLYALLERPENHHMIRWDPAGEHIIVERPEQLALHVLPSVYRQSRFASFSRQLNIYGFMRKVNLRNVDPAIDDPDASTWSHPTLNRHSPPEVVANFKRRVPPRVPKPRKRDNEVPQPLPSARPQLNIGPMGMAQQPGSPRQGARARGFSAPGSFTPLTQPGAPGWGTSYPRSTLPPLTVPEPPMSSHASMYSQHSAHPLHPITPTDDAPTSSFTSPMSYTNSSREAMMLPSPNGQYPYASDSATSWAFSPTSAASSHSSGSLSSLLNPSGSVSSAYSNSSRPTPPQINTYTSYNGVQMSRGHHSAAPLSPESRPTSGYSSSMSSLPDPYAESPNHYSHHDYSRPSSSHHQQQGRPLTPSSSRPPSSKSYNNAGSLSIRRARRHSQAMQPYPSPYAEHPPLSAGSDRPSSSPQPGDEHSSAIPRVRSMIQLPTVDGYGFNSSQSEFAYAAVDDGHAHQQQQQQQQQQHQQHLYGVSGRSVRPSTSASSLSTASSAANTPGEFAPGTGEADINRCEYHSCCAAGRRRDACGLRYGGPGDHVADCGPSYSRAHTVSPDFGFVQMNEHIPQYAKAGEM</sequence>
<dbReference type="OrthoDB" id="432483at2759"/>
<accession>A0A2H3JGV3</accession>
<evidence type="ECO:0000313" key="9">
    <source>
        <dbReference type="Proteomes" id="UP000218811"/>
    </source>
</evidence>
<dbReference type="AlphaFoldDB" id="A0A2H3JGV3"/>
<feature type="compositionally biased region" description="Low complexity" evidence="6">
    <location>
        <begin position="575"/>
        <end position="588"/>
    </location>
</feature>
<feature type="compositionally biased region" description="Basic residues" evidence="6">
    <location>
        <begin position="189"/>
        <end position="202"/>
    </location>
</feature>
<evidence type="ECO:0000256" key="3">
    <source>
        <dbReference type="ARBA" id="ARBA00023125"/>
    </source>
</evidence>